<evidence type="ECO:0000313" key="2">
    <source>
        <dbReference type="EMBL" id="GID13105.1"/>
    </source>
</evidence>
<proteinExistence type="predicted"/>
<comment type="caution">
    <text evidence="2">The sequence shown here is derived from an EMBL/GenBank/DDBJ whole genome shotgun (WGS) entry which is preliminary data.</text>
</comment>
<name>A0A8J3J6V1_9ACTN</name>
<reference evidence="2" key="1">
    <citation type="submission" date="2021-01" db="EMBL/GenBank/DDBJ databases">
        <title>Whole genome shotgun sequence of Actinocatenispora rupis NBRC 107355.</title>
        <authorList>
            <person name="Komaki H."/>
            <person name="Tamura T."/>
        </authorList>
    </citation>
    <scope>NUCLEOTIDE SEQUENCE</scope>
    <source>
        <strain evidence="2">NBRC 107355</strain>
    </source>
</reference>
<feature type="region of interest" description="Disordered" evidence="1">
    <location>
        <begin position="14"/>
        <end position="37"/>
    </location>
</feature>
<evidence type="ECO:0000256" key="1">
    <source>
        <dbReference type="SAM" id="MobiDB-lite"/>
    </source>
</evidence>
<feature type="region of interest" description="Disordered" evidence="1">
    <location>
        <begin position="86"/>
        <end position="125"/>
    </location>
</feature>
<dbReference type="EMBL" id="BOMB01000023">
    <property type="protein sequence ID" value="GID13105.1"/>
    <property type="molecule type" value="Genomic_DNA"/>
</dbReference>
<dbReference type="Proteomes" id="UP000612808">
    <property type="component" value="Unassembled WGS sequence"/>
</dbReference>
<sequence>MVAAAGVLSAAGVPAAGSTSGWAHTPGETSTATAARDTGDEYGVVGFGWWTDPGVTAVVSHRDPSNSHGACCATKTFAVEKPLHVRRAGRTRSAGTTAARRGARCPDRSVVSGRDMPSSRTRPDG</sequence>
<feature type="compositionally biased region" description="Polar residues" evidence="1">
    <location>
        <begin position="18"/>
        <end position="33"/>
    </location>
</feature>
<feature type="compositionally biased region" description="Low complexity" evidence="1">
    <location>
        <begin position="91"/>
        <end position="100"/>
    </location>
</feature>
<accession>A0A8J3J6V1</accession>
<organism evidence="2 3">
    <name type="scientific">Actinocatenispora rupis</name>
    <dbReference type="NCBI Taxonomy" id="519421"/>
    <lineage>
        <taxon>Bacteria</taxon>
        <taxon>Bacillati</taxon>
        <taxon>Actinomycetota</taxon>
        <taxon>Actinomycetes</taxon>
        <taxon>Micromonosporales</taxon>
        <taxon>Micromonosporaceae</taxon>
        <taxon>Actinocatenispora</taxon>
    </lineage>
</organism>
<protein>
    <submittedName>
        <fullName evidence="2">Uncharacterized protein</fullName>
    </submittedName>
</protein>
<keyword evidence="3" id="KW-1185">Reference proteome</keyword>
<dbReference type="AlphaFoldDB" id="A0A8J3J6V1"/>
<gene>
    <name evidence="2" type="ORF">Aru02nite_39940</name>
</gene>
<evidence type="ECO:0000313" key="3">
    <source>
        <dbReference type="Proteomes" id="UP000612808"/>
    </source>
</evidence>